<dbReference type="Pfam" id="PF12867">
    <property type="entry name" value="DinB_2"/>
    <property type="match status" value="1"/>
</dbReference>
<feature type="region of interest" description="Disordered" evidence="4">
    <location>
        <begin position="1"/>
        <end position="21"/>
    </location>
</feature>
<gene>
    <name evidence="7" type="ORF">N799_12870</name>
</gene>
<evidence type="ECO:0000313" key="8">
    <source>
        <dbReference type="Proteomes" id="UP000029989"/>
    </source>
</evidence>
<dbReference type="SUPFAM" id="SSF56436">
    <property type="entry name" value="C-type lectin-like"/>
    <property type="match status" value="1"/>
</dbReference>
<evidence type="ECO:0000256" key="4">
    <source>
        <dbReference type="SAM" id="MobiDB-lite"/>
    </source>
</evidence>
<evidence type="ECO:0000313" key="7">
    <source>
        <dbReference type="EMBL" id="KGM53113.1"/>
    </source>
</evidence>
<reference evidence="7 8" key="1">
    <citation type="journal article" date="2015" name="Stand. Genomic Sci.">
        <title>Genomic information of the arsenic-resistant bacterium Lysobacter arseniciresistens type strain ZS79(T) and comparison of Lysobacter draft genomes.</title>
        <authorList>
            <person name="Liu L."/>
            <person name="Zhang S."/>
            <person name="Luo M."/>
            <person name="Wang G."/>
        </authorList>
    </citation>
    <scope>NUCLEOTIDE SEQUENCE [LARGE SCALE GENOMIC DNA]</scope>
    <source>
        <strain evidence="7 8">ZS79</strain>
    </source>
</reference>
<feature type="compositionally biased region" description="Pro residues" evidence="4">
    <location>
        <begin position="10"/>
        <end position="19"/>
    </location>
</feature>
<accession>A0A0A0ESI5</accession>
<dbReference type="SUPFAM" id="SSF109854">
    <property type="entry name" value="DinB/YfiT-like putative metalloenzymes"/>
    <property type="match status" value="1"/>
</dbReference>
<dbReference type="Proteomes" id="UP000029989">
    <property type="component" value="Unassembled WGS sequence"/>
</dbReference>
<dbReference type="OrthoDB" id="9768004at2"/>
<organism evidence="7 8">
    <name type="scientific">Lysobacter arseniciresistens ZS79</name>
    <dbReference type="NCBI Taxonomy" id="913325"/>
    <lineage>
        <taxon>Bacteria</taxon>
        <taxon>Pseudomonadati</taxon>
        <taxon>Pseudomonadota</taxon>
        <taxon>Gammaproteobacteria</taxon>
        <taxon>Lysobacterales</taxon>
        <taxon>Lysobacteraceae</taxon>
        <taxon>Novilysobacter</taxon>
    </lineage>
</organism>
<proteinExistence type="predicted"/>
<feature type="domain" description="Sulfatase-modifying factor enzyme-like" evidence="5">
    <location>
        <begin position="356"/>
        <end position="431"/>
    </location>
</feature>
<protein>
    <recommendedName>
        <fullName evidence="9">Sulfatase maturase</fullName>
    </recommendedName>
</protein>
<dbReference type="RefSeq" id="WP_036213822.1">
    <property type="nucleotide sequence ID" value="NZ_AVPT01000056.1"/>
</dbReference>
<dbReference type="InterPro" id="IPR051043">
    <property type="entry name" value="Sulfatase_Mod_Factor_Kinase"/>
</dbReference>
<dbReference type="Pfam" id="PF03781">
    <property type="entry name" value="FGE-sulfatase"/>
    <property type="match status" value="2"/>
</dbReference>
<dbReference type="NCBIfam" id="TIGR03440">
    <property type="entry name" value="egtB_TIGR03440"/>
    <property type="match status" value="1"/>
</dbReference>
<evidence type="ECO:0008006" key="9">
    <source>
        <dbReference type="Google" id="ProtNLM"/>
    </source>
</evidence>
<comment type="pathway">
    <text evidence="3">Amino-acid biosynthesis; ergothioneine biosynthesis.</text>
</comment>
<dbReference type="STRING" id="913325.N799_12870"/>
<comment type="caution">
    <text evidence="7">The sequence shown here is derived from an EMBL/GenBank/DDBJ whole genome shotgun (WGS) entry which is preliminary data.</text>
</comment>
<dbReference type="PANTHER" id="PTHR23150">
    <property type="entry name" value="SULFATASE MODIFYING FACTOR 1, 2"/>
    <property type="match status" value="1"/>
</dbReference>
<dbReference type="AlphaFoldDB" id="A0A0A0ESI5"/>
<name>A0A0A0ESI5_9GAMM</name>
<dbReference type="InterPro" id="IPR017806">
    <property type="entry name" value="EgtB"/>
</dbReference>
<keyword evidence="1" id="KW-0560">Oxidoreductase</keyword>
<dbReference type="InterPro" id="IPR042095">
    <property type="entry name" value="SUMF_sf"/>
</dbReference>
<dbReference type="InterPro" id="IPR024775">
    <property type="entry name" value="DinB-like"/>
</dbReference>
<dbReference type="GO" id="GO:0052699">
    <property type="term" value="P:ergothioneine biosynthetic process"/>
    <property type="evidence" value="ECO:0007669"/>
    <property type="project" value="InterPro"/>
</dbReference>
<dbReference type="PANTHER" id="PTHR23150:SF36">
    <property type="entry name" value="HERCYNINE OXYGENASE"/>
    <property type="match status" value="1"/>
</dbReference>
<sequence length="434" mass="47501">MSSSLTQPAAAPPVAPPTPSQLADRYRAVRNRTLQLAAPLSAEDAMVQSMPEASPAKWHLAHTSWFFDRFVRATRAGAAPVDPDWDHLFNSYYRSVGDAHAQARRGLLSRPSLAQVVDYRRRVDDAVLALLDRGDLDAGTLQRIELGLQHEQQHQELLLTDIKHALWCNPLRPAYDPGLPQRPGVASAMQWIAADEAVVEAGASAWPRAAGFAYDNESPRHRVLVGAHALASRPVSNAEYRAFIDDGGYRTAGLWLSDGWDTVEREGWCRPLYWDEGLDSEFTLAGTRPLDPHAPACHLSLYEADAFARWAGARLPGEFEWERAAAGVAVDGNFVESGLLHPAATGGGAADGHPAQLFGDVWEWTASAYAAYPGFRGMAGALGEYNGKFMSGQQVLRGGSCASPASHLRASYRNFFRPHARWQFSGLRLARDRP</sequence>
<dbReference type="eggNOG" id="COG1262">
    <property type="taxonomic scope" value="Bacteria"/>
</dbReference>
<evidence type="ECO:0000256" key="3">
    <source>
        <dbReference type="ARBA" id="ARBA00037882"/>
    </source>
</evidence>
<dbReference type="EMBL" id="AVPT01000056">
    <property type="protein sequence ID" value="KGM53113.1"/>
    <property type="molecule type" value="Genomic_DNA"/>
</dbReference>
<feature type="domain" description="Sulfatase-modifying factor enzyme-like" evidence="5">
    <location>
        <begin position="198"/>
        <end position="329"/>
    </location>
</feature>
<dbReference type="Gene3D" id="3.90.1580.10">
    <property type="entry name" value="paralog of FGE (formylglycine-generating enzyme)"/>
    <property type="match status" value="1"/>
</dbReference>
<evidence type="ECO:0000259" key="6">
    <source>
        <dbReference type="Pfam" id="PF12867"/>
    </source>
</evidence>
<dbReference type="InterPro" id="IPR034660">
    <property type="entry name" value="DinB/YfiT-like"/>
</dbReference>
<evidence type="ECO:0000256" key="1">
    <source>
        <dbReference type="ARBA" id="ARBA00023002"/>
    </source>
</evidence>
<keyword evidence="2" id="KW-0408">Iron</keyword>
<feature type="domain" description="DinB-like" evidence="6">
    <location>
        <begin position="26"/>
        <end position="156"/>
    </location>
</feature>
<evidence type="ECO:0000259" key="5">
    <source>
        <dbReference type="Pfam" id="PF03781"/>
    </source>
</evidence>
<dbReference type="InterPro" id="IPR005532">
    <property type="entry name" value="SUMF_dom"/>
</dbReference>
<keyword evidence="8" id="KW-1185">Reference proteome</keyword>
<dbReference type="Gene3D" id="1.20.120.450">
    <property type="entry name" value="dinb family like domain"/>
    <property type="match status" value="1"/>
</dbReference>
<evidence type="ECO:0000256" key="2">
    <source>
        <dbReference type="ARBA" id="ARBA00023004"/>
    </source>
</evidence>
<dbReference type="InterPro" id="IPR016187">
    <property type="entry name" value="CTDL_fold"/>
</dbReference>